<organism evidence="2 3">
    <name type="scientific">Funneliformis mosseae</name>
    <name type="common">Endomycorrhizal fungus</name>
    <name type="synonym">Glomus mosseae</name>
    <dbReference type="NCBI Taxonomy" id="27381"/>
    <lineage>
        <taxon>Eukaryota</taxon>
        <taxon>Fungi</taxon>
        <taxon>Fungi incertae sedis</taxon>
        <taxon>Mucoromycota</taxon>
        <taxon>Glomeromycotina</taxon>
        <taxon>Glomeromycetes</taxon>
        <taxon>Glomerales</taxon>
        <taxon>Glomeraceae</taxon>
        <taxon>Funneliformis</taxon>
    </lineage>
</organism>
<dbReference type="PANTHER" id="PTHR33129">
    <property type="entry name" value="PROTEIN KINASE DOMAIN-CONTAINING PROTEIN-RELATED"/>
    <property type="match status" value="1"/>
</dbReference>
<feature type="compositionally biased region" description="Basic and acidic residues" evidence="1">
    <location>
        <begin position="20"/>
        <end position="38"/>
    </location>
</feature>
<dbReference type="AlphaFoldDB" id="A0A9N9BBT3"/>
<proteinExistence type="predicted"/>
<name>A0A9N9BBT3_FUNMO</name>
<comment type="caution">
    <text evidence="2">The sequence shown here is derived from an EMBL/GenBank/DDBJ whole genome shotgun (WGS) entry which is preliminary data.</text>
</comment>
<protein>
    <submittedName>
        <fullName evidence="2">13283_t:CDS:1</fullName>
    </submittedName>
</protein>
<dbReference type="EMBL" id="CAJVPP010001526">
    <property type="protein sequence ID" value="CAG8560413.1"/>
    <property type="molecule type" value="Genomic_DNA"/>
</dbReference>
<dbReference type="InterPro" id="IPR052980">
    <property type="entry name" value="Crinkler_effector"/>
</dbReference>
<sequence length="206" mass="24040">MSHNCFYHSYHLHAVLPEDQSQRKHTSSENADHDKKSNKSYKELWEIISIQHPEHDFLITGNPGTSKTFFNLFLLCILIGNGKTVVFQNPDQKTCYKFSDGTEECTSTRLCYLVRLLDRQISVQQEQNADDETFMRRGDSGCTWFDQEGKIIALGHGVLPKHKEYEKGKLIDTRIIPTWDLEELEALHQHIYINTDFTKLRKFYAL</sequence>
<dbReference type="Proteomes" id="UP000789375">
    <property type="component" value="Unassembled WGS sequence"/>
</dbReference>
<gene>
    <name evidence="2" type="ORF">FMOSSE_LOCUS6930</name>
</gene>
<accession>A0A9N9BBT3</accession>
<keyword evidence="3" id="KW-1185">Reference proteome</keyword>
<evidence type="ECO:0000313" key="3">
    <source>
        <dbReference type="Proteomes" id="UP000789375"/>
    </source>
</evidence>
<evidence type="ECO:0000313" key="2">
    <source>
        <dbReference type="EMBL" id="CAG8560413.1"/>
    </source>
</evidence>
<feature type="region of interest" description="Disordered" evidence="1">
    <location>
        <begin position="19"/>
        <end position="38"/>
    </location>
</feature>
<evidence type="ECO:0000256" key="1">
    <source>
        <dbReference type="SAM" id="MobiDB-lite"/>
    </source>
</evidence>
<dbReference type="PANTHER" id="PTHR33129:SF1">
    <property type="entry name" value="ATP-BINDING PROTEIN"/>
    <property type="match status" value="1"/>
</dbReference>
<reference evidence="2" key="1">
    <citation type="submission" date="2021-06" db="EMBL/GenBank/DDBJ databases">
        <authorList>
            <person name="Kallberg Y."/>
            <person name="Tangrot J."/>
            <person name="Rosling A."/>
        </authorList>
    </citation>
    <scope>NUCLEOTIDE SEQUENCE</scope>
    <source>
        <strain evidence="2">87-6 pot B 2015</strain>
    </source>
</reference>